<keyword evidence="1" id="KW-1185">Reference proteome</keyword>
<gene>
    <name evidence="2" type="primary">LOC142165485</name>
</gene>
<dbReference type="RefSeq" id="XP_075080129.1">
    <property type="nucleotide sequence ID" value="XM_075224028.1"/>
</dbReference>
<sequence length="160" mass="18889">MTYHFTAIYDLHTVQNRKELWRKLREIESRQQEPWLVMGDFNAILEVEDNVHGTVVQDHEIREFREFVEDAGMTEVKAIGRSFTWINSHVFSKIGRALVNGEWMNKMPPIQVHVLDPCFSDHSPLCIKLGRQQKETTRPFRFMNCLADNPNFEKIVADNW</sequence>
<dbReference type="Proteomes" id="UP000790787">
    <property type="component" value="Chromosome 10"/>
</dbReference>
<name>A0AC58S575_TOBAC</name>
<evidence type="ECO:0000313" key="1">
    <source>
        <dbReference type="Proteomes" id="UP000790787"/>
    </source>
</evidence>
<organism evidence="1 2">
    <name type="scientific">Nicotiana tabacum</name>
    <name type="common">Common tobacco</name>
    <dbReference type="NCBI Taxonomy" id="4097"/>
    <lineage>
        <taxon>Eukaryota</taxon>
        <taxon>Viridiplantae</taxon>
        <taxon>Streptophyta</taxon>
        <taxon>Embryophyta</taxon>
        <taxon>Tracheophyta</taxon>
        <taxon>Spermatophyta</taxon>
        <taxon>Magnoliopsida</taxon>
        <taxon>eudicotyledons</taxon>
        <taxon>Gunneridae</taxon>
        <taxon>Pentapetalae</taxon>
        <taxon>asterids</taxon>
        <taxon>lamiids</taxon>
        <taxon>Solanales</taxon>
        <taxon>Solanaceae</taxon>
        <taxon>Nicotianoideae</taxon>
        <taxon>Nicotianeae</taxon>
        <taxon>Nicotiana</taxon>
    </lineage>
</organism>
<reference evidence="2" key="2">
    <citation type="submission" date="2025-08" db="UniProtKB">
        <authorList>
            <consortium name="RefSeq"/>
        </authorList>
    </citation>
    <scope>IDENTIFICATION</scope>
    <source>
        <tissue evidence="2">Leaf</tissue>
    </source>
</reference>
<evidence type="ECO:0000313" key="2">
    <source>
        <dbReference type="RefSeq" id="XP_075080129.1"/>
    </source>
</evidence>
<accession>A0AC58S575</accession>
<proteinExistence type="predicted"/>
<reference evidence="1" key="1">
    <citation type="journal article" date="2014" name="Nat. Commun.">
        <title>The tobacco genome sequence and its comparison with those of tomato and potato.</title>
        <authorList>
            <person name="Sierro N."/>
            <person name="Battey J.N."/>
            <person name="Ouadi S."/>
            <person name="Bakaher N."/>
            <person name="Bovet L."/>
            <person name="Willig A."/>
            <person name="Goepfert S."/>
            <person name="Peitsch M.C."/>
            <person name="Ivanov N.V."/>
        </authorList>
    </citation>
    <scope>NUCLEOTIDE SEQUENCE [LARGE SCALE GENOMIC DNA]</scope>
</reference>
<protein>
    <submittedName>
        <fullName evidence="2">Uncharacterized protein LOC142165485</fullName>
    </submittedName>
</protein>